<evidence type="ECO:0000313" key="17">
    <source>
        <dbReference type="Proteomes" id="UP000588806"/>
    </source>
</evidence>
<dbReference type="Pfam" id="PF07715">
    <property type="entry name" value="Plug"/>
    <property type="match status" value="1"/>
</dbReference>
<feature type="domain" description="TonB-dependent receptor plug" evidence="15">
    <location>
        <begin position="51"/>
        <end position="156"/>
    </location>
</feature>
<feature type="compositionally biased region" description="Basic and acidic residues" evidence="12">
    <location>
        <begin position="205"/>
        <end position="219"/>
    </location>
</feature>
<keyword evidence="6" id="KW-0406">Ion transport</keyword>
<evidence type="ECO:0000256" key="5">
    <source>
        <dbReference type="ARBA" id="ARBA00022729"/>
    </source>
</evidence>
<feature type="region of interest" description="Disordered" evidence="12">
    <location>
        <begin position="199"/>
        <end position="219"/>
    </location>
</feature>
<evidence type="ECO:0000313" key="16">
    <source>
        <dbReference type="EMBL" id="NOG31046.1"/>
    </source>
</evidence>
<dbReference type="Gene3D" id="2.170.130.10">
    <property type="entry name" value="TonB-dependent receptor, plug domain"/>
    <property type="match status" value="1"/>
</dbReference>
<dbReference type="InterPro" id="IPR037066">
    <property type="entry name" value="Plug_dom_sf"/>
</dbReference>
<dbReference type="SUPFAM" id="SSF56935">
    <property type="entry name" value="Porins"/>
    <property type="match status" value="1"/>
</dbReference>
<evidence type="ECO:0000256" key="9">
    <source>
        <dbReference type="ARBA" id="ARBA00023237"/>
    </source>
</evidence>
<feature type="domain" description="TonB-dependent receptor-like beta-barrel" evidence="14">
    <location>
        <begin position="235"/>
        <end position="583"/>
    </location>
</feature>
<dbReference type="EMBL" id="JABFHI010000001">
    <property type="protein sequence ID" value="NOG31046.1"/>
    <property type="molecule type" value="Genomic_DNA"/>
</dbReference>
<dbReference type="PANTHER" id="PTHR30069">
    <property type="entry name" value="TONB-DEPENDENT OUTER MEMBRANE RECEPTOR"/>
    <property type="match status" value="1"/>
</dbReference>
<keyword evidence="3 10" id="KW-1134">Transmembrane beta strand</keyword>
<reference evidence="16 17" key="2">
    <citation type="submission" date="2020-06" db="EMBL/GenBank/DDBJ databases">
        <title>Halomonas songnenensis sp. nov., a moderately halophilic bacterium isolated from saline and alkaline soils.</title>
        <authorList>
            <person name="Jiang J."/>
            <person name="Pan Y."/>
        </authorList>
    </citation>
    <scope>NUCLEOTIDE SEQUENCE [LARGE SCALE GENOMIC DNA]</scope>
    <source>
        <strain evidence="16 17">TBZ9</strain>
    </source>
</reference>
<evidence type="ECO:0000256" key="3">
    <source>
        <dbReference type="ARBA" id="ARBA00022452"/>
    </source>
</evidence>
<evidence type="ECO:0000256" key="11">
    <source>
        <dbReference type="RuleBase" id="RU003357"/>
    </source>
</evidence>
<dbReference type="CDD" id="cd01347">
    <property type="entry name" value="ligand_gated_channel"/>
    <property type="match status" value="1"/>
</dbReference>
<keyword evidence="17" id="KW-1185">Reference proteome</keyword>
<evidence type="ECO:0000256" key="4">
    <source>
        <dbReference type="ARBA" id="ARBA00022692"/>
    </source>
</evidence>
<keyword evidence="16" id="KW-0675">Receptor</keyword>
<dbReference type="PANTHER" id="PTHR30069:SF53">
    <property type="entry name" value="COLICIN I RECEPTOR-RELATED"/>
    <property type="match status" value="1"/>
</dbReference>
<dbReference type="GO" id="GO:0015889">
    <property type="term" value="P:cobalamin transport"/>
    <property type="evidence" value="ECO:0007669"/>
    <property type="project" value="TreeGrafter"/>
</dbReference>
<dbReference type="RefSeq" id="WP_171701479.1">
    <property type="nucleotide sequence ID" value="NZ_JABFHI010000001.1"/>
</dbReference>
<dbReference type="Proteomes" id="UP000588806">
    <property type="component" value="Unassembled WGS sequence"/>
</dbReference>
<comment type="similarity">
    <text evidence="10 11">Belongs to the TonB-dependent receptor family.</text>
</comment>
<keyword evidence="7 11" id="KW-0798">TonB box</keyword>
<dbReference type="InterPro" id="IPR039426">
    <property type="entry name" value="TonB-dep_rcpt-like"/>
</dbReference>
<proteinExistence type="inferred from homology"/>
<keyword evidence="5 13" id="KW-0732">Signal</keyword>
<comment type="caution">
    <text evidence="16">The sequence shown here is derived from an EMBL/GenBank/DDBJ whole genome shotgun (WGS) entry which is preliminary data.</text>
</comment>
<evidence type="ECO:0000256" key="1">
    <source>
        <dbReference type="ARBA" id="ARBA00004571"/>
    </source>
</evidence>
<evidence type="ECO:0000256" key="2">
    <source>
        <dbReference type="ARBA" id="ARBA00022448"/>
    </source>
</evidence>
<protein>
    <submittedName>
        <fullName evidence="16">TonB-dependent receptor</fullName>
    </submittedName>
</protein>
<evidence type="ECO:0000259" key="14">
    <source>
        <dbReference type="Pfam" id="PF00593"/>
    </source>
</evidence>
<keyword evidence="8 10" id="KW-0472">Membrane</keyword>
<dbReference type="Pfam" id="PF00593">
    <property type="entry name" value="TonB_dep_Rec_b-barrel"/>
    <property type="match status" value="1"/>
</dbReference>
<organism evidence="16 17">
    <name type="scientific">Vreelandella azerica</name>
    <dbReference type="NCBI Taxonomy" id="2732867"/>
    <lineage>
        <taxon>Bacteria</taxon>
        <taxon>Pseudomonadati</taxon>
        <taxon>Pseudomonadota</taxon>
        <taxon>Gammaproteobacteria</taxon>
        <taxon>Oceanospirillales</taxon>
        <taxon>Halomonadaceae</taxon>
        <taxon>Vreelandella</taxon>
    </lineage>
</organism>
<evidence type="ECO:0000256" key="10">
    <source>
        <dbReference type="PROSITE-ProRule" id="PRU01360"/>
    </source>
</evidence>
<dbReference type="InterPro" id="IPR000531">
    <property type="entry name" value="Beta-barrel_TonB"/>
</dbReference>
<keyword evidence="9 10" id="KW-0998">Cell outer membrane</keyword>
<evidence type="ECO:0000256" key="7">
    <source>
        <dbReference type="ARBA" id="ARBA00023077"/>
    </source>
</evidence>
<evidence type="ECO:0000256" key="12">
    <source>
        <dbReference type="SAM" id="MobiDB-lite"/>
    </source>
</evidence>
<keyword evidence="4 10" id="KW-0812">Transmembrane</keyword>
<comment type="subcellular location">
    <subcellularLocation>
        <location evidence="1 10">Cell outer membrane</location>
        <topology evidence="1 10">Multi-pass membrane protein</topology>
    </subcellularLocation>
</comment>
<keyword evidence="2 10" id="KW-0813">Transport</keyword>
<dbReference type="Gene3D" id="2.40.170.20">
    <property type="entry name" value="TonB-dependent receptor, beta-barrel domain"/>
    <property type="match status" value="1"/>
</dbReference>
<accession>A0A7Y3TVJ2</accession>
<evidence type="ECO:0000256" key="13">
    <source>
        <dbReference type="SAM" id="SignalP"/>
    </source>
</evidence>
<evidence type="ECO:0000256" key="8">
    <source>
        <dbReference type="ARBA" id="ARBA00023136"/>
    </source>
</evidence>
<dbReference type="GO" id="GO:0006811">
    <property type="term" value="P:monoatomic ion transport"/>
    <property type="evidence" value="ECO:0007669"/>
    <property type="project" value="UniProtKB-KW"/>
</dbReference>
<evidence type="ECO:0000259" key="15">
    <source>
        <dbReference type="Pfam" id="PF07715"/>
    </source>
</evidence>
<gene>
    <name evidence="16" type="ORF">HLB35_03405</name>
</gene>
<feature type="signal peptide" evidence="13">
    <location>
        <begin position="1"/>
        <end position="25"/>
    </location>
</feature>
<dbReference type="InterPro" id="IPR036942">
    <property type="entry name" value="Beta-barrel_TonB_sf"/>
</dbReference>
<feature type="chain" id="PRO_5031186288" evidence="13">
    <location>
        <begin position="26"/>
        <end position="623"/>
    </location>
</feature>
<evidence type="ECO:0000256" key="6">
    <source>
        <dbReference type="ARBA" id="ARBA00023065"/>
    </source>
</evidence>
<sequence>MSYSISTFTGLALFTLAAIPQAVQAQSSSDTANASLDPVVVTATLAPRTANESLASVSVIDEAALRRQNPASITEMLRAQPGVDITTQGTYGKQTSLFMRGTGSNANVLLIDGIRLRSATTGAAAWEFLDPQLFKRAEIVRGPRGSLYGADAVGGVIQLFTLDSQAEGVSPRVSIGGGSHASQRVSASLSGQQGGTRYTFAGSRFDTDGGPVRRDGEDKGFDATSGLVKLAHRYDNDAEVGFLALRSRGNSEFEGPGPAEDDFVQQVAGVYAELPVTDTWQSRLTLSEARDERDTQAPTYTSLFESRTRTAQWLNTLAFGLHEVIIGAEMAEDDLGDSETSGLNFNESSRYNRAVFAQGLLDFHPLTTQLSLRYDDNEAFGDEVTGSLAFGFAFDDQHVARASYGTAFRAPTFNELYFPFAGSSNPDLNAESSDTFEMGVRGQYERWFWDAAIYQTEVDELIALDANFTPINVDKARIQGAELSLGAELGNWLLAGALTYTDPQSRSGDNQGKRLQRRASQSARLDVDYQLDEVLLGGSWVVQDHRYNDAANQQRLPGYGLLNLRAGWEFAPQWSVRLTLDNVLDKTFTTAQGQEFDPVTFASTPFDYINAGRTGFLSVHYGQ</sequence>
<dbReference type="GO" id="GO:0009279">
    <property type="term" value="C:cell outer membrane"/>
    <property type="evidence" value="ECO:0007669"/>
    <property type="project" value="UniProtKB-SubCell"/>
</dbReference>
<dbReference type="AlphaFoldDB" id="A0A7Y3TVJ2"/>
<reference evidence="16 17" key="1">
    <citation type="submission" date="2020-05" db="EMBL/GenBank/DDBJ databases">
        <authorList>
            <person name="Ruan W."/>
            <person name="Jeon C.O."/>
            <person name="Chun B.H."/>
        </authorList>
    </citation>
    <scope>NUCLEOTIDE SEQUENCE [LARGE SCALE GENOMIC DNA]</scope>
    <source>
        <strain evidence="16 17">TBZ9</strain>
    </source>
</reference>
<dbReference type="PROSITE" id="PS52016">
    <property type="entry name" value="TONB_DEPENDENT_REC_3"/>
    <property type="match status" value="1"/>
</dbReference>
<name>A0A7Y3TVJ2_9GAMM</name>
<dbReference type="InterPro" id="IPR012910">
    <property type="entry name" value="Plug_dom"/>
</dbReference>